<dbReference type="SUPFAM" id="SSF46934">
    <property type="entry name" value="UBA-like"/>
    <property type="match status" value="1"/>
</dbReference>
<dbReference type="InterPro" id="IPR002715">
    <property type="entry name" value="Nas_poly-pep-assoc_cplx_dom"/>
</dbReference>
<dbReference type="EMBL" id="CP084167">
    <property type="protein sequence ID" value="UJG42472.1"/>
    <property type="molecule type" value="Genomic_DNA"/>
</dbReference>
<dbReference type="PROSITE" id="PS51151">
    <property type="entry name" value="NAC_AB"/>
    <property type="match status" value="1"/>
</dbReference>
<dbReference type="SMART" id="SM01407">
    <property type="entry name" value="NAC"/>
    <property type="match status" value="1"/>
</dbReference>
<dbReference type="InterPro" id="IPR044034">
    <property type="entry name" value="NAC-like_UBA"/>
</dbReference>
<proteinExistence type="predicted"/>
<dbReference type="GO" id="GO:0015031">
    <property type="term" value="P:protein transport"/>
    <property type="evidence" value="ECO:0007669"/>
    <property type="project" value="UniProtKB-KW"/>
</dbReference>
<dbReference type="AlphaFoldDB" id="A0A9Y1BP41"/>
<dbReference type="GO" id="GO:0003723">
    <property type="term" value="F:RNA binding"/>
    <property type="evidence" value="ECO:0007669"/>
    <property type="project" value="UniProtKB-KW"/>
</dbReference>
<dbReference type="InterPro" id="IPR009060">
    <property type="entry name" value="UBA-like_sf"/>
</dbReference>
<keyword evidence="3" id="KW-0653">Protein transport</keyword>
<feature type="domain" description="NAC-A/B" evidence="5">
    <location>
        <begin position="5"/>
        <end position="70"/>
    </location>
</feature>
<protein>
    <recommendedName>
        <fullName evidence="4">Nascent polypeptide-associated complex protein</fullName>
    </recommendedName>
</protein>
<dbReference type="NCBIfam" id="TIGR00264">
    <property type="entry name" value="archaeal-type nascent polypeptide-associated complex protein"/>
    <property type="match status" value="1"/>
</dbReference>
<reference evidence="6" key="1">
    <citation type="journal article" date="2022" name="Nat. Microbiol.">
        <title>Unique mobile elements and scalable gene flow at the prokaryote-eukaryote boundary revealed by circularized Asgard archaea genomes.</title>
        <authorList>
            <person name="Wu F."/>
            <person name="Speth D.R."/>
            <person name="Philosof A."/>
            <person name="Cremiere A."/>
            <person name="Narayanan A."/>
            <person name="Barco R.A."/>
            <person name="Connon S.A."/>
            <person name="Amend J.P."/>
            <person name="Antoshechkin I.A."/>
            <person name="Orphan V.J."/>
        </authorList>
    </citation>
    <scope>NUCLEOTIDE SEQUENCE</scope>
    <source>
        <strain evidence="6">PR6</strain>
    </source>
</reference>
<evidence type="ECO:0000256" key="1">
    <source>
        <dbReference type="ARBA" id="ARBA00022448"/>
    </source>
</evidence>
<dbReference type="CDD" id="cd14359">
    <property type="entry name" value="UBA_AeNAC"/>
    <property type="match status" value="1"/>
</dbReference>
<dbReference type="Pfam" id="PF19026">
    <property type="entry name" value="UBA_HYPK"/>
    <property type="match status" value="1"/>
</dbReference>
<evidence type="ECO:0000256" key="2">
    <source>
        <dbReference type="ARBA" id="ARBA00022884"/>
    </source>
</evidence>
<evidence type="ECO:0000313" key="6">
    <source>
        <dbReference type="EMBL" id="UJG42472.1"/>
    </source>
</evidence>
<dbReference type="Gene3D" id="2.20.70.30">
    <property type="entry name" value="Nascent polypeptide-associated complex domain"/>
    <property type="match status" value="1"/>
</dbReference>
<dbReference type="Proteomes" id="UP001200513">
    <property type="component" value="Chromosome"/>
</dbReference>
<keyword evidence="1" id="KW-0813">Transport</keyword>
<sequence>MGKRPLSPRELKKLQGKMKTVELNGVEEVIIRFKNKEIAIPNPTVSKITFGEEMYQVIGQGIERPITADSQKLPEKKVSEEDIKLIMTQTGASKSEAQKALEEENGDLAGAIVRLKSK</sequence>
<dbReference type="InterPro" id="IPR038187">
    <property type="entry name" value="NAC_A/B_dom_sf"/>
</dbReference>
<evidence type="ECO:0000259" key="5">
    <source>
        <dbReference type="PROSITE" id="PS51151"/>
    </source>
</evidence>
<evidence type="ECO:0000256" key="3">
    <source>
        <dbReference type="ARBA" id="ARBA00022927"/>
    </source>
</evidence>
<organism evidence="6">
    <name type="scientific">Candidatus Heimdallarchaeum endolithica</name>
    <dbReference type="NCBI Taxonomy" id="2876572"/>
    <lineage>
        <taxon>Archaea</taxon>
        <taxon>Promethearchaeati</taxon>
        <taxon>Candidatus Heimdallarchaeota</taxon>
        <taxon>Candidatus Heimdallarchaeia (ex Rinke et al. 2021) (nom. nud.)</taxon>
        <taxon>Candidatus Heimdallarchaeales</taxon>
        <taxon>Candidatus Heimdallarchaeaceae</taxon>
        <taxon>Candidatus Heimdallarchaeum</taxon>
    </lineage>
</organism>
<dbReference type="InterPro" id="IPR005231">
    <property type="entry name" value="NAC_arc"/>
</dbReference>
<keyword evidence="2" id="KW-0694">RNA-binding</keyword>
<name>A0A9Y1BP41_9ARCH</name>
<dbReference type="Pfam" id="PF01849">
    <property type="entry name" value="NAC"/>
    <property type="match status" value="1"/>
</dbReference>
<dbReference type="Gene3D" id="1.10.8.10">
    <property type="entry name" value="DNA helicase RuvA subunit, C-terminal domain"/>
    <property type="match status" value="1"/>
</dbReference>
<evidence type="ECO:0000256" key="4">
    <source>
        <dbReference type="NCBIfam" id="TIGR00264"/>
    </source>
</evidence>
<accession>A0A9Y1BP41</accession>
<gene>
    <name evidence="6" type="ORF">K9W46_08710</name>
</gene>